<gene>
    <name evidence="3" type="primary">Dok3_0</name>
    <name evidence="3" type="ORF">N1851_022915</name>
</gene>
<dbReference type="PROSITE" id="PS51064">
    <property type="entry name" value="IRS_PTB"/>
    <property type="match status" value="1"/>
</dbReference>
<dbReference type="GO" id="GO:0007169">
    <property type="term" value="P:cell surface receptor protein tyrosine kinase signaling pathway"/>
    <property type="evidence" value="ECO:0007669"/>
    <property type="project" value="TreeGrafter"/>
</dbReference>
<evidence type="ECO:0000313" key="4">
    <source>
        <dbReference type="Proteomes" id="UP001174136"/>
    </source>
</evidence>
<dbReference type="EMBL" id="JAOPHQ010004268">
    <property type="protein sequence ID" value="KAK0140161.1"/>
    <property type="molecule type" value="Genomic_DNA"/>
</dbReference>
<dbReference type="SMART" id="SM00310">
    <property type="entry name" value="PTBI"/>
    <property type="match status" value="1"/>
</dbReference>
<feature type="domain" description="IRS-type PTB" evidence="2">
    <location>
        <begin position="98"/>
        <end position="202"/>
    </location>
</feature>
<accession>A0AA47NVH1</accession>
<keyword evidence="4" id="KW-1185">Reference proteome</keyword>
<dbReference type="InterPro" id="IPR011993">
    <property type="entry name" value="PH-like_dom_sf"/>
</dbReference>
<dbReference type="InterPro" id="IPR002404">
    <property type="entry name" value="IRS_PTB"/>
</dbReference>
<reference evidence="3" key="1">
    <citation type="journal article" date="2023" name="Front. Mar. Sci.">
        <title>A new Merluccius polli reference genome to investigate the effects of global change in West African waters.</title>
        <authorList>
            <person name="Mateo J.L."/>
            <person name="Blanco-Fernandez C."/>
            <person name="Garcia-Vazquez E."/>
            <person name="Machado-Schiaffino G."/>
        </authorList>
    </citation>
    <scope>NUCLEOTIDE SEQUENCE</scope>
    <source>
        <strain evidence="3">C29</strain>
        <tissue evidence="3">Fin</tissue>
    </source>
</reference>
<organism evidence="3 4">
    <name type="scientific">Merluccius polli</name>
    <name type="common">Benguela hake</name>
    <name type="synonym">Merluccius cadenati</name>
    <dbReference type="NCBI Taxonomy" id="89951"/>
    <lineage>
        <taxon>Eukaryota</taxon>
        <taxon>Metazoa</taxon>
        <taxon>Chordata</taxon>
        <taxon>Craniata</taxon>
        <taxon>Vertebrata</taxon>
        <taxon>Euteleostomi</taxon>
        <taxon>Actinopterygii</taxon>
        <taxon>Neopterygii</taxon>
        <taxon>Teleostei</taxon>
        <taxon>Neoteleostei</taxon>
        <taxon>Acanthomorphata</taxon>
        <taxon>Zeiogadaria</taxon>
        <taxon>Gadariae</taxon>
        <taxon>Gadiformes</taxon>
        <taxon>Gadoidei</taxon>
        <taxon>Merlucciidae</taxon>
        <taxon>Merluccius</taxon>
    </lineage>
</organism>
<dbReference type="GO" id="GO:0043410">
    <property type="term" value="P:positive regulation of MAPK cascade"/>
    <property type="evidence" value="ECO:0007669"/>
    <property type="project" value="TreeGrafter"/>
</dbReference>
<feature type="region of interest" description="Disordered" evidence="1">
    <location>
        <begin position="1"/>
        <end position="33"/>
    </location>
</feature>
<dbReference type="PANTHER" id="PTHR21258">
    <property type="entry name" value="DOCKING PROTEIN RELATED"/>
    <property type="match status" value="1"/>
</dbReference>
<dbReference type="PANTHER" id="PTHR21258:SF46">
    <property type="entry name" value="DOCKING PROTEIN 1"/>
    <property type="match status" value="1"/>
</dbReference>
<evidence type="ECO:0000259" key="2">
    <source>
        <dbReference type="PROSITE" id="PS51064"/>
    </source>
</evidence>
<dbReference type="AlphaFoldDB" id="A0AA47NVH1"/>
<protein>
    <submittedName>
        <fullName evidence="3">Docking protein 3</fullName>
    </submittedName>
</protein>
<dbReference type="GO" id="GO:0005737">
    <property type="term" value="C:cytoplasm"/>
    <property type="evidence" value="ECO:0007669"/>
    <property type="project" value="TreeGrafter"/>
</dbReference>
<dbReference type="SUPFAM" id="SSF50729">
    <property type="entry name" value="PH domain-like"/>
    <property type="match status" value="1"/>
</dbReference>
<dbReference type="Proteomes" id="UP001174136">
    <property type="component" value="Unassembled WGS sequence"/>
</dbReference>
<dbReference type="SMART" id="SM01244">
    <property type="entry name" value="IRS"/>
    <property type="match status" value="1"/>
</dbReference>
<evidence type="ECO:0000256" key="1">
    <source>
        <dbReference type="SAM" id="MobiDB-lite"/>
    </source>
</evidence>
<sequence length="422" mass="45814">MSLRDPTGAGVGGERPSTVLGGDTKRHHHGHKDRKLKVVRLSDIISVRKLPPHAEALPKDNMTAFCVKTEERNLVFAAMKDEGTEWVEKVCEIAFQNQTGGFSVVVQQTDAAARCGLQGAYRLQVGQEDLSLRESENPRTIWSWPYRLLRRYGKDHLTLTIEAGRRCDSGPGTFTFETGQASVLFGLIENAIKHQTPSPTVTNSLAIHTVFQNPDGAATLPSRLPCSPLPKIPDMTSIPTTLENSLKIKSNTLSNSEESLYTQPLDKTISNPHLEVTSVYVDPASLLPLKPPATSSMTETPGPIYPSFAPSTVHGNHSEPIYSEVYDNISPGQGRAHLTQSQKGEMGNEPIYAEPVRAAMGAAKENDDKPDQFAHLYAEVCKLTPSSEKTIPFPSSGAAGTATVNTSDEALSDVIYETLGII</sequence>
<dbReference type="Gene3D" id="2.30.29.30">
    <property type="entry name" value="Pleckstrin-homology domain (PH domain)/Phosphotyrosine-binding domain (PTB)"/>
    <property type="match status" value="2"/>
</dbReference>
<dbReference type="InterPro" id="IPR050996">
    <property type="entry name" value="Docking_Protein_DOK"/>
</dbReference>
<comment type="caution">
    <text evidence="3">The sequence shown here is derived from an EMBL/GenBank/DDBJ whole genome shotgun (WGS) entry which is preliminary data.</text>
</comment>
<evidence type="ECO:0000313" key="3">
    <source>
        <dbReference type="EMBL" id="KAK0140161.1"/>
    </source>
</evidence>
<dbReference type="Pfam" id="PF02174">
    <property type="entry name" value="IRS"/>
    <property type="match status" value="1"/>
</dbReference>
<name>A0AA47NVH1_MERPO</name>
<dbReference type="GO" id="GO:0007265">
    <property type="term" value="P:Ras protein signal transduction"/>
    <property type="evidence" value="ECO:0007669"/>
    <property type="project" value="TreeGrafter"/>
</dbReference>
<proteinExistence type="predicted"/>